<evidence type="ECO:0000313" key="2">
    <source>
        <dbReference type="Proteomes" id="UP000093807"/>
    </source>
</evidence>
<gene>
    <name evidence="1" type="ORF">FLB_05290</name>
</gene>
<evidence type="ECO:0000313" key="1">
    <source>
        <dbReference type="EMBL" id="OAZ04682.1"/>
    </source>
</evidence>
<sequence>MINNQERTCIIKTLGKQYSATISLHLKKRKIKNAIGEDYTRQSIRTFVNGMRENEQVELAIMQLVNKTVKAKKALQLKRQRLFKV</sequence>
<dbReference type="Proteomes" id="UP000093807">
    <property type="component" value="Unassembled WGS sequence"/>
</dbReference>
<name>A0A199XTD9_9FLAO</name>
<keyword evidence="2" id="KW-1185">Reference proteome</keyword>
<accession>A0A199XTD9</accession>
<proteinExistence type="predicted"/>
<dbReference type="RefSeq" id="WP_064714408.1">
    <property type="nucleotide sequence ID" value="NZ_JMTM01000017.1"/>
</dbReference>
<dbReference type="AlphaFoldDB" id="A0A199XTD9"/>
<dbReference type="EMBL" id="JMTM01000017">
    <property type="protein sequence ID" value="OAZ04682.1"/>
    <property type="molecule type" value="Genomic_DNA"/>
</dbReference>
<dbReference type="PATRIC" id="fig|29536.5.peg.554"/>
<comment type="caution">
    <text evidence="1">The sequence shown here is derived from an EMBL/GenBank/DDBJ whole genome shotgun (WGS) entry which is preliminary data.</text>
</comment>
<organism evidence="1 2">
    <name type="scientific">Flavobacterium succinicans</name>
    <dbReference type="NCBI Taxonomy" id="29536"/>
    <lineage>
        <taxon>Bacteria</taxon>
        <taxon>Pseudomonadati</taxon>
        <taxon>Bacteroidota</taxon>
        <taxon>Flavobacteriia</taxon>
        <taxon>Flavobacteriales</taxon>
        <taxon>Flavobacteriaceae</taxon>
        <taxon>Flavobacterium</taxon>
    </lineage>
</organism>
<reference evidence="1 2" key="1">
    <citation type="submission" date="2016-06" db="EMBL/GenBank/DDBJ databases">
        <title>Draft genome sequence of Flavobacterium succinicans strain DD5b.</title>
        <authorList>
            <person name="Poehlein A."/>
            <person name="Daniel R."/>
            <person name="Simeonova D.D."/>
        </authorList>
    </citation>
    <scope>NUCLEOTIDE SEQUENCE [LARGE SCALE GENOMIC DNA]</scope>
    <source>
        <strain evidence="1 2">DD5b</strain>
    </source>
</reference>
<dbReference type="OrthoDB" id="1372607at2"/>
<protein>
    <submittedName>
        <fullName evidence="1">Uncharacterized protein</fullName>
    </submittedName>
</protein>